<organism evidence="8 9">
    <name type="scientific">Pedobacter petrophilus</name>
    <dbReference type="NCBI Taxonomy" id="1908241"/>
    <lineage>
        <taxon>Bacteria</taxon>
        <taxon>Pseudomonadati</taxon>
        <taxon>Bacteroidota</taxon>
        <taxon>Sphingobacteriia</taxon>
        <taxon>Sphingobacteriales</taxon>
        <taxon>Sphingobacteriaceae</taxon>
        <taxon>Pedobacter</taxon>
    </lineage>
</organism>
<evidence type="ECO:0000256" key="5">
    <source>
        <dbReference type="HAMAP-Rule" id="MF_01403"/>
    </source>
</evidence>
<dbReference type="InterPro" id="IPR018969">
    <property type="entry name" value="Xul5P/Fru6P_PKetolase_C"/>
</dbReference>
<dbReference type="PIRSF" id="PIRSF017245">
    <property type="entry name" value="Phosphoketolase"/>
    <property type="match status" value="1"/>
</dbReference>
<dbReference type="Gene3D" id="3.40.50.920">
    <property type="match status" value="1"/>
</dbReference>
<dbReference type="HAMAP" id="MF_01403">
    <property type="entry name" value="Phosphoketolase"/>
    <property type="match status" value="1"/>
</dbReference>
<dbReference type="Proteomes" id="UP000487757">
    <property type="component" value="Unassembled WGS sequence"/>
</dbReference>
<dbReference type="OrthoDB" id="9768449at2"/>
<evidence type="ECO:0000256" key="1">
    <source>
        <dbReference type="ARBA" id="ARBA00001964"/>
    </source>
</evidence>
<keyword evidence="3 5" id="KW-0786">Thiamine pyrophosphate</keyword>
<feature type="domain" description="Xylulose 5-phosphate/Fructose 6-phosphate phosphoketolase N-terminal" evidence="7">
    <location>
        <begin position="4"/>
        <end position="365"/>
    </location>
</feature>
<feature type="domain" description="Xylulose 5-phosphate/Fructose 6-phosphate phosphoketolase C-terminal" evidence="6">
    <location>
        <begin position="582"/>
        <end position="781"/>
    </location>
</feature>
<proteinExistence type="inferred from homology"/>
<dbReference type="NCBIfam" id="NF003619">
    <property type="entry name" value="PRK05261.1-4"/>
    <property type="match status" value="1"/>
</dbReference>
<evidence type="ECO:0000313" key="8">
    <source>
        <dbReference type="EMBL" id="MRX77812.1"/>
    </source>
</evidence>
<dbReference type="NCBIfam" id="NF003616">
    <property type="entry name" value="PRK05261.1-1"/>
    <property type="match status" value="1"/>
</dbReference>
<dbReference type="InterPro" id="IPR029061">
    <property type="entry name" value="THDP-binding"/>
</dbReference>
<keyword evidence="9" id="KW-1185">Reference proteome</keyword>
<dbReference type="InterPro" id="IPR005593">
    <property type="entry name" value="Xul5P/Fru6P_PKetolase"/>
</dbReference>
<reference evidence="8 9" key="1">
    <citation type="submission" date="2019-11" db="EMBL/GenBank/DDBJ databases">
        <title>Pedobacter petrophilus genome.</title>
        <authorList>
            <person name="Feldbauer M.J."/>
            <person name="Newman J.D."/>
        </authorList>
    </citation>
    <scope>NUCLEOTIDE SEQUENCE [LARGE SCALE GENOMIC DNA]</scope>
    <source>
        <strain evidence="8 9">LMG 29686</strain>
    </source>
</reference>
<dbReference type="InterPro" id="IPR018970">
    <property type="entry name" value="Xul5P/Fru6P_PKetolase_N"/>
</dbReference>
<dbReference type="NCBIfam" id="NF003617">
    <property type="entry name" value="PRK05261.1-2"/>
    <property type="match status" value="1"/>
</dbReference>
<comment type="cofactor">
    <cofactor evidence="1 5">
        <name>thiamine diphosphate</name>
        <dbReference type="ChEBI" id="CHEBI:58937"/>
    </cofactor>
</comment>
<dbReference type="InterPro" id="IPR019790">
    <property type="entry name" value="Xul5P/Fru6P_PKetolase_CS"/>
</dbReference>
<dbReference type="InterPro" id="IPR009014">
    <property type="entry name" value="Transketo_C/PFOR_II"/>
</dbReference>
<evidence type="ECO:0000259" key="7">
    <source>
        <dbReference type="Pfam" id="PF09364"/>
    </source>
</evidence>
<dbReference type="Gene3D" id="3.40.50.970">
    <property type="match status" value="2"/>
</dbReference>
<dbReference type="CDD" id="cd02011">
    <property type="entry name" value="TPP_PK"/>
    <property type="match status" value="1"/>
</dbReference>
<dbReference type="GO" id="GO:0016832">
    <property type="term" value="F:aldehyde-lyase activity"/>
    <property type="evidence" value="ECO:0007669"/>
    <property type="project" value="UniProtKB-UniRule"/>
</dbReference>
<dbReference type="RefSeq" id="WP_154282225.1">
    <property type="nucleotide sequence ID" value="NZ_JBHUJQ010000001.1"/>
</dbReference>
<dbReference type="InterPro" id="IPR019789">
    <property type="entry name" value="Xul5P/Fru6P_PKetolase_ThDP_BS"/>
</dbReference>
<dbReference type="Pfam" id="PF09364">
    <property type="entry name" value="XFP_N"/>
    <property type="match status" value="1"/>
</dbReference>
<comment type="similarity">
    <text evidence="2 5">Belongs to the XFP family.</text>
</comment>
<dbReference type="EMBL" id="WKKH01000032">
    <property type="protein sequence ID" value="MRX77812.1"/>
    <property type="molecule type" value="Genomic_DNA"/>
</dbReference>
<evidence type="ECO:0000256" key="3">
    <source>
        <dbReference type="ARBA" id="ARBA00023052"/>
    </source>
</evidence>
<dbReference type="InterPro" id="IPR023962">
    <property type="entry name" value="Phosphoketolase"/>
</dbReference>
<comment type="caution">
    <text evidence="8">The sequence shown here is derived from an EMBL/GenBank/DDBJ whole genome shotgun (WGS) entry which is preliminary data.</text>
</comment>
<dbReference type="PROSITE" id="PS60002">
    <property type="entry name" value="PHOSPHOKETOLASE_1"/>
    <property type="match status" value="1"/>
</dbReference>
<keyword evidence="4 5" id="KW-0456">Lyase</keyword>
<dbReference type="NCBIfam" id="NF003621">
    <property type="entry name" value="PRK05261.1-6"/>
    <property type="match status" value="1"/>
</dbReference>
<dbReference type="PANTHER" id="PTHR31273">
    <property type="entry name" value="PHOSPHOKETOLASE-RELATED"/>
    <property type="match status" value="1"/>
</dbReference>
<dbReference type="EC" id="4.1.2.-" evidence="5"/>
<evidence type="ECO:0000259" key="6">
    <source>
        <dbReference type="Pfam" id="PF09363"/>
    </source>
</evidence>
<gene>
    <name evidence="8" type="ORF">GJU39_17150</name>
</gene>
<evidence type="ECO:0000256" key="4">
    <source>
        <dbReference type="ARBA" id="ARBA00023239"/>
    </source>
</evidence>
<dbReference type="GO" id="GO:0005975">
    <property type="term" value="P:carbohydrate metabolic process"/>
    <property type="evidence" value="ECO:0007669"/>
    <property type="project" value="InterPro"/>
</dbReference>
<evidence type="ECO:0000313" key="9">
    <source>
        <dbReference type="Proteomes" id="UP000487757"/>
    </source>
</evidence>
<dbReference type="PANTHER" id="PTHR31273:SF0">
    <property type="entry name" value="PHOSPHOKETOLASE-RELATED"/>
    <property type="match status" value="1"/>
</dbReference>
<dbReference type="PROSITE" id="PS60003">
    <property type="entry name" value="PHOSPHOKETOLASE_2"/>
    <property type="match status" value="1"/>
</dbReference>
<evidence type="ECO:0000256" key="2">
    <source>
        <dbReference type="ARBA" id="ARBA00005623"/>
    </source>
</evidence>
<protein>
    <recommendedName>
        <fullName evidence="5">Probable phosphoketolase</fullName>
        <ecNumber evidence="5">4.1.2.-</ecNumber>
    </recommendedName>
</protein>
<dbReference type="Pfam" id="PF03894">
    <property type="entry name" value="XFP"/>
    <property type="match status" value="1"/>
</dbReference>
<name>A0A7K0G2I9_9SPHI</name>
<dbReference type="FunFam" id="3.40.50.970:FF:000091">
    <property type="entry name" value="Xylulose-5-phosphate/fructose-6-phosphate phosphoketolase"/>
    <property type="match status" value="1"/>
</dbReference>
<dbReference type="Pfam" id="PF09363">
    <property type="entry name" value="XFP_C"/>
    <property type="match status" value="1"/>
</dbReference>
<accession>A0A7K0G2I9</accession>
<sequence>MQEISEEIIEKIHRYWQAVNYLSAGQIYLQQNPLLSSPLQAEDIKPRLLGHWGTSPGLNLVYVHLNRLIKDTNAEMLYVCGPGHGAPAIVAHTYLEGTYSEVFPEVTEDEAGMLKLFRQFSTPGGIPSHVSAHTPGSINEGGELGYSLMHAFGAVFDHPDLIAACVIGDGEAETGPLAASWNSIAFLNPARDGAVLPILHLNGYKISGPTVFARMDDDSLKDLFKGFGYEVFFVEGEDPHHVHRQMAATLDIVYGKIRKIQHSARVDHQLHAMKWPMIILRTPKGWTGPKSWKDVPIEGTFRSHQVPLTGVKENPEKLKMLENWMRSYHPEELFDKNGMLIPELKALAPLGDKRMSALPYANGGLLLKELILPDFRYYGLKIPSPGCVEAESTRNLGKYLREIFTLNAANKNFRLFCPDETTSNRLEAVFQVTDRCFMEKTIDIDDKLSPEGRVMEILSEHVCEGWLEGYLLTGRHGLFPCYEAFVTLVDSMVSQHAKWLKTTAELPWRKPIASLNYLLTSHVWRQDNNGYSHQGPGFIDTVVNKKSSVIRIYFPPDANTLLSVMDHCLSSKNYINVVVAGKQPELQWLGMHEAIEHCKRGASNWKWASNDDGEPDVVLACAGDVPTLETVAAAALLNELLPELKVRLVNVVDLMSLSPTAYHAHGMSGEQFELLFTNSSPVIFAFHGYVRIIHDLVHGRPDPARFHVRGFMEEGTTTTPFDMVVLNKMSRYHLAMEAVKRVPGFQQKADAFINFCEGKLAEHHQYIRKYLDDMPEIKNWKRKSTSVK</sequence>
<dbReference type="SUPFAM" id="SSF52518">
    <property type="entry name" value="Thiamin diphosphate-binding fold (THDP-binding)"/>
    <property type="match status" value="2"/>
</dbReference>
<dbReference type="AlphaFoldDB" id="A0A7K0G2I9"/>